<comment type="caution">
    <text evidence="2">The sequence shown here is derived from an EMBL/GenBank/DDBJ whole genome shotgun (WGS) entry which is preliminary data.</text>
</comment>
<evidence type="ECO:0000259" key="1">
    <source>
        <dbReference type="Pfam" id="PF13577"/>
    </source>
</evidence>
<dbReference type="EMBL" id="JAVYII010000001">
    <property type="protein sequence ID" value="MDT9592127.1"/>
    <property type="molecule type" value="Genomic_DNA"/>
</dbReference>
<accession>A0ABU3PSC2</accession>
<dbReference type="SUPFAM" id="SSF54427">
    <property type="entry name" value="NTF2-like"/>
    <property type="match status" value="1"/>
</dbReference>
<feature type="domain" description="SnoaL-like" evidence="1">
    <location>
        <begin position="17"/>
        <end position="144"/>
    </location>
</feature>
<organism evidence="2 3">
    <name type="scientific">Nocardioides imazamoxiresistens</name>
    <dbReference type="NCBI Taxonomy" id="3231893"/>
    <lineage>
        <taxon>Bacteria</taxon>
        <taxon>Bacillati</taxon>
        <taxon>Actinomycetota</taxon>
        <taxon>Actinomycetes</taxon>
        <taxon>Propionibacteriales</taxon>
        <taxon>Nocardioidaceae</taxon>
        <taxon>Nocardioides</taxon>
    </lineage>
</organism>
<dbReference type="CDD" id="cd00531">
    <property type="entry name" value="NTF2_like"/>
    <property type="match status" value="1"/>
</dbReference>
<name>A0ABU3PSC2_9ACTN</name>
<dbReference type="Gene3D" id="3.10.450.50">
    <property type="match status" value="1"/>
</dbReference>
<proteinExistence type="predicted"/>
<evidence type="ECO:0000313" key="3">
    <source>
        <dbReference type="Proteomes" id="UP001268542"/>
    </source>
</evidence>
<keyword evidence="3" id="KW-1185">Reference proteome</keyword>
<protein>
    <submittedName>
        <fullName evidence="2">Nuclear transport factor 2 family protein</fullName>
    </submittedName>
</protein>
<sequence length="166" mass="18511">MSAAGGARAVGDEVVSRLVDRAAIEDVVRRYAVGLDERRWELWEGVFTDDAVIDFTPMGGRKETPAEMRARLGAPDPEWLFAQHPVSNTVVEIDGDRAKAWSEYGVETGRRTATPGELRRMSGGGSYVDRLVRTGAGWRIAERRVSMKWKRTETTTDEVDRARQGT</sequence>
<dbReference type="RefSeq" id="WP_315731351.1">
    <property type="nucleotide sequence ID" value="NZ_JAVYII010000001.1"/>
</dbReference>
<dbReference type="InterPro" id="IPR032710">
    <property type="entry name" value="NTF2-like_dom_sf"/>
</dbReference>
<gene>
    <name evidence="2" type="ORF">RDV89_03565</name>
</gene>
<evidence type="ECO:0000313" key="2">
    <source>
        <dbReference type="EMBL" id="MDT9592127.1"/>
    </source>
</evidence>
<dbReference type="Pfam" id="PF13577">
    <property type="entry name" value="SnoaL_4"/>
    <property type="match status" value="1"/>
</dbReference>
<dbReference type="InterPro" id="IPR037401">
    <property type="entry name" value="SnoaL-like"/>
</dbReference>
<dbReference type="Proteomes" id="UP001268542">
    <property type="component" value="Unassembled WGS sequence"/>
</dbReference>
<reference evidence="2 3" key="1">
    <citation type="submission" date="2023-08" db="EMBL/GenBank/DDBJ databases">
        <title>Nocardioides seae sp. nov., a bacterium isolated from a soil.</title>
        <authorList>
            <person name="Wang X."/>
        </authorList>
    </citation>
    <scope>NUCLEOTIDE SEQUENCE [LARGE SCALE GENOMIC DNA]</scope>
    <source>
        <strain evidence="2 3">YZH12</strain>
    </source>
</reference>